<name>A0A8H7AVG0_9PLEO</name>
<dbReference type="GeneID" id="62208842"/>
<dbReference type="InterPro" id="IPR052058">
    <property type="entry name" value="Alcohol_O-acetyltransferase"/>
</dbReference>
<dbReference type="InterPro" id="IPR023213">
    <property type="entry name" value="CAT-like_dom_sf"/>
</dbReference>
<dbReference type="SUPFAM" id="SSF52777">
    <property type="entry name" value="CoA-dependent acyltransferases"/>
    <property type="match status" value="1"/>
</dbReference>
<dbReference type="Gene3D" id="3.30.559.10">
    <property type="entry name" value="Chloramphenicol acetyltransferase-like domain"/>
    <property type="match status" value="1"/>
</dbReference>
<dbReference type="Proteomes" id="UP000596902">
    <property type="component" value="Unassembled WGS sequence"/>
</dbReference>
<reference evidence="1" key="1">
    <citation type="submission" date="2020-01" db="EMBL/GenBank/DDBJ databases">
        <authorList>
            <person name="Feng Z.H.Z."/>
        </authorList>
    </citation>
    <scope>NUCLEOTIDE SEQUENCE</scope>
    <source>
        <strain evidence="1">CBS107.38</strain>
    </source>
</reference>
<dbReference type="PANTHER" id="PTHR28037:SF1">
    <property type="entry name" value="ALCOHOL O-ACETYLTRANSFERASE 1-RELATED"/>
    <property type="match status" value="1"/>
</dbReference>
<accession>A0A8H7AVG0</accession>
<comment type="caution">
    <text evidence="1">The sequence shown here is derived from an EMBL/GenBank/DDBJ whole genome shotgun (WGS) entry which is preliminary data.</text>
</comment>
<keyword evidence="2" id="KW-1185">Reference proteome</keyword>
<dbReference type="RefSeq" id="XP_038781668.1">
    <property type="nucleotide sequence ID" value="XM_038935664.1"/>
</dbReference>
<sequence length="517" mass="57064">MALYLGRQERFELAEAQCGFMPLIMLASLFRNSSASDTYGTISRNVSKLLEIHPLLTASVADRLTRKPRWQANDLPLELHSVVHLEDTRTWDLEDVMNNEEDWGLSLDLDRGPLWRIGIYNTTGSTGCFVTLTLSHVLMDGSGALKFLKLLLLGPELDANDTRAESLWPRAEDTMDMCPTYMEAARAIGQEILINSLPACFHGPFRKPSFWPTAEMLDKRPTDCRIRRHRLDFGSSGHTIVAGLKSFGKFSGAGSMQSLIHTACLTALLSATSDTEYREPPPTRITTETPIALRAGQLGHPPLVGNYTALADFAADIEKLKTQTIHQTTSEYHSYIHSTVGKEAAKRRAGMLGLIPDIPYPGTPSFVVQGSKVTPCPTGFETFLTQQGASIVPYRSSFALSNLGLLELDEGPQEVKNKLQGLWFSQSPMPWGVAFYVDVVGCSVQNLHDHEFHTELGIVLSWLDGAINNELAEMFGRVLLVQIEKLARAGNTGIDAVTLIKDTTLQDLARQCGDPYN</sequence>
<evidence type="ECO:0000313" key="1">
    <source>
        <dbReference type="EMBL" id="KAF7671292.1"/>
    </source>
</evidence>
<protein>
    <submittedName>
        <fullName evidence="1">Uncharacterized protein</fullName>
    </submittedName>
</protein>
<dbReference type="PANTHER" id="PTHR28037">
    <property type="entry name" value="ALCOHOL O-ACETYLTRANSFERASE 1-RELATED"/>
    <property type="match status" value="1"/>
</dbReference>
<reference evidence="1" key="2">
    <citation type="submission" date="2020-08" db="EMBL/GenBank/DDBJ databases">
        <title>Draft Genome Sequence of Cumin Blight Pathogen Alternaria burnsii.</title>
        <authorList>
            <person name="Feng Z."/>
        </authorList>
    </citation>
    <scope>NUCLEOTIDE SEQUENCE</scope>
    <source>
        <strain evidence="1">CBS107.38</strain>
    </source>
</reference>
<evidence type="ECO:0000313" key="2">
    <source>
        <dbReference type="Proteomes" id="UP000596902"/>
    </source>
</evidence>
<gene>
    <name evidence="1" type="ORF">GT037_010617</name>
</gene>
<proteinExistence type="predicted"/>
<organism evidence="1 2">
    <name type="scientific">Alternaria burnsii</name>
    <dbReference type="NCBI Taxonomy" id="1187904"/>
    <lineage>
        <taxon>Eukaryota</taxon>
        <taxon>Fungi</taxon>
        <taxon>Dikarya</taxon>
        <taxon>Ascomycota</taxon>
        <taxon>Pezizomycotina</taxon>
        <taxon>Dothideomycetes</taxon>
        <taxon>Pleosporomycetidae</taxon>
        <taxon>Pleosporales</taxon>
        <taxon>Pleosporineae</taxon>
        <taxon>Pleosporaceae</taxon>
        <taxon>Alternaria</taxon>
        <taxon>Alternaria sect. Alternaria</taxon>
    </lineage>
</organism>
<dbReference type="EMBL" id="JAAABM010000023">
    <property type="protein sequence ID" value="KAF7671292.1"/>
    <property type="molecule type" value="Genomic_DNA"/>
</dbReference>
<dbReference type="AlphaFoldDB" id="A0A8H7AVG0"/>